<comment type="caution">
    <text evidence="2">The sequence shown here is derived from an EMBL/GenBank/DDBJ whole genome shotgun (WGS) entry which is preliminary data.</text>
</comment>
<feature type="non-terminal residue" evidence="2">
    <location>
        <position position="64"/>
    </location>
</feature>
<sequence length="64" mass="6393">ALGWLSLRGDASLAPSFSSGPRGRIAAPAARAEAGANPGPGGRRLSVRRGRRWAPGAEGGRTGA</sequence>
<accession>A0ABQ9UUE2</accession>
<name>A0ABQ9UUE2_SAGOE</name>
<dbReference type="Proteomes" id="UP001266305">
    <property type="component" value="Unassembled WGS sequence"/>
</dbReference>
<feature type="region of interest" description="Disordered" evidence="1">
    <location>
        <begin position="13"/>
        <end position="64"/>
    </location>
</feature>
<protein>
    <submittedName>
        <fullName evidence="2">Uncharacterized protein</fullName>
    </submittedName>
</protein>
<evidence type="ECO:0000313" key="2">
    <source>
        <dbReference type="EMBL" id="KAK2100724.1"/>
    </source>
</evidence>
<evidence type="ECO:0000313" key="3">
    <source>
        <dbReference type="Proteomes" id="UP001266305"/>
    </source>
</evidence>
<evidence type="ECO:0000256" key="1">
    <source>
        <dbReference type="SAM" id="MobiDB-lite"/>
    </source>
</evidence>
<dbReference type="EMBL" id="JASSZA010000010">
    <property type="protein sequence ID" value="KAK2100724.1"/>
    <property type="molecule type" value="Genomic_DNA"/>
</dbReference>
<feature type="non-terminal residue" evidence="2">
    <location>
        <position position="1"/>
    </location>
</feature>
<proteinExistence type="predicted"/>
<gene>
    <name evidence="2" type="ORF">P7K49_022072</name>
</gene>
<feature type="compositionally biased region" description="Low complexity" evidence="1">
    <location>
        <begin position="20"/>
        <end position="37"/>
    </location>
</feature>
<organism evidence="2 3">
    <name type="scientific">Saguinus oedipus</name>
    <name type="common">Cotton-top tamarin</name>
    <name type="synonym">Oedipomidas oedipus</name>
    <dbReference type="NCBI Taxonomy" id="9490"/>
    <lineage>
        <taxon>Eukaryota</taxon>
        <taxon>Metazoa</taxon>
        <taxon>Chordata</taxon>
        <taxon>Craniata</taxon>
        <taxon>Vertebrata</taxon>
        <taxon>Euteleostomi</taxon>
        <taxon>Mammalia</taxon>
        <taxon>Eutheria</taxon>
        <taxon>Euarchontoglires</taxon>
        <taxon>Primates</taxon>
        <taxon>Haplorrhini</taxon>
        <taxon>Platyrrhini</taxon>
        <taxon>Cebidae</taxon>
        <taxon>Callitrichinae</taxon>
        <taxon>Saguinus</taxon>
    </lineage>
</organism>
<reference evidence="2 3" key="1">
    <citation type="submission" date="2023-05" db="EMBL/GenBank/DDBJ databases">
        <title>B98-5 Cell Line De Novo Hybrid Assembly: An Optical Mapping Approach.</title>
        <authorList>
            <person name="Kananen K."/>
            <person name="Auerbach J.A."/>
            <person name="Kautto E."/>
            <person name="Blachly J.S."/>
        </authorList>
    </citation>
    <scope>NUCLEOTIDE SEQUENCE [LARGE SCALE GENOMIC DNA]</scope>
    <source>
        <strain evidence="2">B95-8</strain>
        <tissue evidence="2">Cell line</tissue>
    </source>
</reference>
<keyword evidence="3" id="KW-1185">Reference proteome</keyword>